<comment type="caution">
    <text evidence="1">The sequence shown here is derived from an EMBL/GenBank/DDBJ whole genome shotgun (WGS) entry which is preliminary data.</text>
</comment>
<proteinExistence type="predicted"/>
<organism evidence="1 2">
    <name type="scientific">Vararia minispora EC-137</name>
    <dbReference type="NCBI Taxonomy" id="1314806"/>
    <lineage>
        <taxon>Eukaryota</taxon>
        <taxon>Fungi</taxon>
        <taxon>Dikarya</taxon>
        <taxon>Basidiomycota</taxon>
        <taxon>Agaricomycotina</taxon>
        <taxon>Agaricomycetes</taxon>
        <taxon>Russulales</taxon>
        <taxon>Lachnocladiaceae</taxon>
        <taxon>Vararia</taxon>
    </lineage>
</organism>
<protein>
    <submittedName>
        <fullName evidence="1">Uncharacterized protein</fullName>
    </submittedName>
</protein>
<evidence type="ECO:0000313" key="1">
    <source>
        <dbReference type="EMBL" id="KAI0026804.1"/>
    </source>
</evidence>
<dbReference type="EMBL" id="MU274175">
    <property type="protein sequence ID" value="KAI0026804.1"/>
    <property type="molecule type" value="Genomic_DNA"/>
</dbReference>
<keyword evidence="2" id="KW-1185">Reference proteome</keyword>
<name>A0ACB8Q559_9AGAM</name>
<evidence type="ECO:0000313" key="2">
    <source>
        <dbReference type="Proteomes" id="UP000814128"/>
    </source>
</evidence>
<reference evidence="1" key="1">
    <citation type="submission" date="2021-02" db="EMBL/GenBank/DDBJ databases">
        <authorList>
            <consortium name="DOE Joint Genome Institute"/>
            <person name="Ahrendt S."/>
            <person name="Looney B.P."/>
            <person name="Miyauchi S."/>
            <person name="Morin E."/>
            <person name="Drula E."/>
            <person name="Courty P.E."/>
            <person name="Chicoki N."/>
            <person name="Fauchery L."/>
            <person name="Kohler A."/>
            <person name="Kuo A."/>
            <person name="Labutti K."/>
            <person name="Pangilinan J."/>
            <person name="Lipzen A."/>
            <person name="Riley R."/>
            <person name="Andreopoulos W."/>
            <person name="He G."/>
            <person name="Johnson J."/>
            <person name="Barry K.W."/>
            <person name="Grigoriev I.V."/>
            <person name="Nagy L."/>
            <person name="Hibbett D."/>
            <person name="Henrissat B."/>
            <person name="Matheny P.B."/>
            <person name="Labbe J."/>
            <person name="Martin F."/>
        </authorList>
    </citation>
    <scope>NUCLEOTIDE SEQUENCE</scope>
    <source>
        <strain evidence="1">EC-137</strain>
    </source>
</reference>
<feature type="non-terminal residue" evidence="1">
    <location>
        <position position="1"/>
    </location>
</feature>
<dbReference type="Proteomes" id="UP000814128">
    <property type="component" value="Unassembled WGS sequence"/>
</dbReference>
<sequence length="143" mass="16766">YKPVDRKIRPVPTYFPDPRAQQFKPIPLPQIECLVLPPEPHNSFAGTTRLTRARLDQLLAAIPDGFLRPQEVDLVVSVVIRREKALAWEFSEKGYFSREYYLDYEIATVEHIPWQNRPIRVPSALESIVRRELSDQRDHGRFE</sequence>
<accession>A0ACB8Q559</accession>
<reference evidence="1" key="2">
    <citation type="journal article" date="2022" name="New Phytol.">
        <title>Evolutionary transition to the ectomycorrhizal habit in the genomes of a hyperdiverse lineage of mushroom-forming fungi.</title>
        <authorList>
            <person name="Looney B."/>
            <person name="Miyauchi S."/>
            <person name="Morin E."/>
            <person name="Drula E."/>
            <person name="Courty P.E."/>
            <person name="Kohler A."/>
            <person name="Kuo A."/>
            <person name="LaButti K."/>
            <person name="Pangilinan J."/>
            <person name="Lipzen A."/>
            <person name="Riley R."/>
            <person name="Andreopoulos W."/>
            <person name="He G."/>
            <person name="Johnson J."/>
            <person name="Nolan M."/>
            <person name="Tritt A."/>
            <person name="Barry K.W."/>
            <person name="Grigoriev I.V."/>
            <person name="Nagy L.G."/>
            <person name="Hibbett D."/>
            <person name="Henrissat B."/>
            <person name="Matheny P.B."/>
            <person name="Labbe J."/>
            <person name="Martin F.M."/>
        </authorList>
    </citation>
    <scope>NUCLEOTIDE SEQUENCE</scope>
    <source>
        <strain evidence="1">EC-137</strain>
    </source>
</reference>
<gene>
    <name evidence="1" type="ORF">K488DRAFT_13283</name>
</gene>
<feature type="non-terminal residue" evidence="1">
    <location>
        <position position="143"/>
    </location>
</feature>